<dbReference type="Pfam" id="PF02317">
    <property type="entry name" value="Octopine_DH"/>
    <property type="match status" value="1"/>
</dbReference>
<dbReference type="EMBL" id="JATAAI010000012">
    <property type="protein sequence ID" value="KAK1741727.1"/>
    <property type="molecule type" value="Genomic_DNA"/>
</dbReference>
<dbReference type="InterPro" id="IPR008927">
    <property type="entry name" value="6-PGluconate_DH-like_C_sf"/>
</dbReference>
<dbReference type="SUPFAM" id="SSF48179">
    <property type="entry name" value="6-phosphogluconate dehydrogenase C-terminal domain-like"/>
    <property type="match status" value="1"/>
</dbReference>
<accession>A0AAD8YA34</accession>
<proteinExistence type="predicted"/>
<dbReference type="InterPro" id="IPR032801">
    <property type="entry name" value="PXL2A/B/C"/>
</dbReference>
<keyword evidence="3" id="KW-1185">Reference proteome</keyword>
<gene>
    <name evidence="2" type="ORF">QTG54_007300</name>
</gene>
<dbReference type="InterPro" id="IPR013328">
    <property type="entry name" value="6PGD_dom2"/>
</dbReference>
<evidence type="ECO:0000313" key="2">
    <source>
        <dbReference type="EMBL" id="KAK1741727.1"/>
    </source>
</evidence>
<dbReference type="AlphaFoldDB" id="A0AAD8YA34"/>
<sequence length="525" mass="59288">MELCDHLGIENGQEYIYADPENDCYSNLALNSGWNTMIRPATAFRFKDRFSQPGSMKSLFEVLGKWKDAVYIPPKLEQSTNHGGTFIFRDDEVLFAHYDESPGTKELIEEAQSSDVHAITSKIQANGAQQLMERAQPTSGETITSKIQSTGVLSHQFDVRIARSTRELVRSNDNILVVAIPVNCHKDVMDRFASDIIDWIKESKQMMRIIISSHASLGAVYLMQLLRSEWLSETSTSLSELDDSIRITCWGTTAITARKTSGNSVNVLTIRKAVDYVTVPFKSEEDTNDVLETMFGKRFKYRDGGLLAISLSNLNPQNHLGIVLGNMSRMDPPPPPPPLNDMPVVDTPVEPWYQGKCITPKVGRLMEALDLERINIAKELEIDVRTIYEHFSWSFHVPLETPTDKNDQDVETSMRPLTVSEMNQQMHYYKNNDVLGPTNPESRYVMEDVPYGVVLTVILGRLLNCPASLHESGIMILSAMYGRDFLVENELLQGLGLIGEDDLNVNAYSLQEWKEMACLGYFRER</sequence>
<evidence type="ECO:0000259" key="1">
    <source>
        <dbReference type="Pfam" id="PF02317"/>
    </source>
</evidence>
<dbReference type="GO" id="GO:0016491">
    <property type="term" value="F:oxidoreductase activity"/>
    <property type="evidence" value="ECO:0007669"/>
    <property type="project" value="UniProtKB-KW"/>
</dbReference>
<name>A0AAD8YA34_9STRA</name>
<reference evidence="2" key="1">
    <citation type="submission" date="2023-06" db="EMBL/GenBank/DDBJ databases">
        <title>Survivors Of The Sea: Transcriptome response of Skeletonema marinoi to long-term dormancy.</title>
        <authorList>
            <person name="Pinder M.I.M."/>
            <person name="Kourtchenko O."/>
            <person name="Robertson E.K."/>
            <person name="Larsson T."/>
            <person name="Maumus F."/>
            <person name="Osuna-Cruz C.M."/>
            <person name="Vancaester E."/>
            <person name="Stenow R."/>
            <person name="Vandepoele K."/>
            <person name="Ploug H."/>
            <person name="Bruchert V."/>
            <person name="Godhe A."/>
            <person name="Topel M."/>
        </authorList>
    </citation>
    <scope>NUCLEOTIDE SEQUENCE</scope>
    <source>
        <strain evidence="2">R05AC</strain>
    </source>
</reference>
<dbReference type="Gene3D" id="1.10.1040.10">
    <property type="entry name" value="N-(1-d-carboxylethyl)-l-norvaline Dehydrogenase, domain 2"/>
    <property type="match status" value="1"/>
</dbReference>
<feature type="domain" description="Opine dehydrogenase" evidence="1">
    <location>
        <begin position="305"/>
        <end position="480"/>
    </location>
</feature>
<dbReference type="Proteomes" id="UP001224775">
    <property type="component" value="Unassembled WGS sequence"/>
</dbReference>
<dbReference type="PANTHER" id="PTHR38015:SF1">
    <property type="entry name" value="OPINE DEHYDROGENASE DOMAIN-CONTAINING PROTEIN"/>
    <property type="match status" value="1"/>
</dbReference>
<dbReference type="PANTHER" id="PTHR38015">
    <property type="entry name" value="BLR6086 PROTEIN"/>
    <property type="match status" value="1"/>
</dbReference>
<dbReference type="EC" id="1.5.1.-" evidence="2"/>
<dbReference type="InterPro" id="IPR003421">
    <property type="entry name" value="Opine_DH"/>
</dbReference>
<comment type="caution">
    <text evidence="2">The sequence shown here is derived from an EMBL/GenBank/DDBJ whole genome shotgun (WGS) entry which is preliminary data.</text>
</comment>
<protein>
    <submittedName>
        <fullName evidence="2">NAD/NADP octopine/nopaline dehydrogenase family protein</fullName>
        <ecNumber evidence="2">1.5.1.-</ecNumber>
    </submittedName>
</protein>
<dbReference type="Pfam" id="PF13911">
    <property type="entry name" value="AhpC-TSA_2"/>
    <property type="match status" value="1"/>
</dbReference>
<organism evidence="2 3">
    <name type="scientific">Skeletonema marinoi</name>
    <dbReference type="NCBI Taxonomy" id="267567"/>
    <lineage>
        <taxon>Eukaryota</taxon>
        <taxon>Sar</taxon>
        <taxon>Stramenopiles</taxon>
        <taxon>Ochrophyta</taxon>
        <taxon>Bacillariophyta</taxon>
        <taxon>Coscinodiscophyceae</taxon>
        <taxon>Thalassiosirophycidae</taxon>
        <taxon>Thalassiosirales</taxon>
        <taxon>Skeletonemataceae</taxon>
        <taxon>Skeletonema</taxon>
        <taxon>Skeletonema marinoi-dohrnii complex</taxon>
    </lineage>
</organism>
<dbReference type="InterPro" id="IPR051729">
    <property type="entry name" value="Opine/Lysopine_DH"/>
</dbReference>
<keyword evidence="2" id="KW-0560">Oxidoreductase</keyword>
<evidence type="ECO:0000313" key="3">
    <source>
        <dbReference type="Proteomes" id="UP001224775"/>
    </source>
</evidence>